<dbReference type="OrthoDB" id="185618at2759"/>
<dbReference type="GO" id="GO:0005634">
    <property type="term" value="C:nucleus"/>
    <property type="evidence" value="ECO:0007669"/>
    <property type="project" value="UniProtKB-SubCell"/>
</dbReference>
<feature type="region of interest" description="Disordered" evidence="3">
    <location>
        <begin position="346"/>
        <end position="430"/>
    </location>
</feature>
<feature type="compositionally biased region" description="Polar residues" evidence="3">
    <location>
        <begin position="11"/>
        <end position="28"/>
    </location>
</feature>
<dbReference type="Proteomes" id="UP000799440">
    <property type="component" value="Unassembled WGS sequence"/>
</dbReference>
<feature type="compositionally biased region" description="Polar residues" evidence="3">
    <location>
        <begin position="152"/>
        <end position="161"/>
    </location>
</feature>
<dbReference type="PANTHER" id="PTHR23138:SF142">
    <property type="entry name" value="RAN-BINDING PROTEIN 3B-RELATED"/>
    <property type="match status" value="1"/>
</dbReference>
<dbReference type="InterPro" id="IPR011993">
    <property type="entry name" value="PH-like_dom_sf"/>
</dbReference>
<dbReference type="AlphaFoldDB" id="A0A6A6VHU7"/>
<feature type="compositionally biased region" description="Acidic residues" evidence="3">
    <location>
        <begin position="380"/>
        <end position="390"/>
    </location>
</feature>
<evidence type="ECO:0000259" key="4">
    <source>
        <dbReference type="PROSITE" id="PS50196"/>
    </source>
</evidence>
<dbReference type="Gene3D" id="2.30.29.30">
    <property type="entry name" value="Pleckstrin-homology domain (PH domain)/Phosphotyrosine-binding domain (PTB)"/>
    <property type="match status" value="1"/>
</dbReference>
<evidence type="ECO:0000313" key="6">
    <source>
        <dbReference type="Proteomes" id="UP000799440"/>
    </source>
</evidence>
<comment type="subcellular location">
    <subcellularLocation>
        <location evidence="1">Nucleus</location>
    </subcellularLocation>
</comment>
<dbReference type="InterPro" id="IPR045255">
    <property type="entry name" value="RanBP1-like"/>
</dbReference>
<evidence type="ECO:0000256" key="3">
    <source>
        <dbReference type="SAM" id="MobiDB-lite"/>
    </source>
</evidence>
<dbReference type="PANTHER" id="PTHR23138">
    <property type="entry name" value="RAN BINDING PROTEIN"/>
    <property type="match status" value="1"/>
</dbReference>
<dbReference type="EMBL" id="MU006568">
    <property type="protein sequence ID" value="KAF2748677.1"/>
    <property type="molecule type" value="Genomic_DNA"/>
</dbReference>
<organism evidence="5 6">
    <name type="scientific">Sporormia fimetaria CBS 119925</name>
    <dbReference type="NCBI Taxonomy" id="1340428"/>
    <lineage>
        <taxon>Eukaryota</taxon>
        <taxon>Fungi</taxon>
        <taxon>Dikarya</taxon>
        <taxon>Ascomycota</taxon>
        <taxon>Pezizomycotina</taxon>
        <taxon>Dothideomycetes</taxon>
        <taxon>Pleosporomycetidae</taxon>
        <taxon>Pleosporales</taxon>
        <taxon>Sporormiaceae</taxon>
        <taxon>Sporormia</taxon>
    </lineage>
</organism>
<evidence type="ECO:0000256" key="1">
    <source>
        <dbReference type="ARBA" id="ARBA00004123"/>
    </source>
</evidence>
<evidence type="ECO:0000313" key="5">
    <source>
        <dbReference type="EMBL" id="KAF2748677.1"/>
    </source>
</evidence>
<feature type="compositionally biased region" description="Low complexity" evidence="3">
    <location>
        <begin position="275"/>
        <end position="284"/>
    </location>
</feature>
<sequence length="544" mass="56644">MARGSERKLSPQPSASGEPTSTEAPSPTRSDRSDGSEGRPVREKLRKTRIGAPGSDQPMQDAANGADDSKLGSRSSSGSEQRGRLSRKRSHEEVDEGTPTKKQEGHARKKSRDVTSPAPSDAKLKTSVSRIAEQDGDAAMGNASVSGEKANTRSNGRNTPAHQDDDAESTNPKNKRTHDQLSSGEAADAGSAEAATPESDKKKADEPITKRPREKSEVESATIPAEGATKIPPGSGFANVSAASPFASLSPKKQAPPPAKPAQDLPQTSDEKFKASGFGSFASSTVSPFGAVGSKSPSPFAAASTGAKTSGLPSAAAPAASSGFGALGSSGKSVFGGTLGGGGFGSIGGNKLSSFAKPGTTTISGLSSKPARPFGASTADNEEDEEDDSGDDKSDAGGDNDDAEKSTQPQEKEKKSVFVPQDVETGEENETTIYTARGKLYHFSEGWKERGAGVFKLNQSNESPKRSRFILRADGTHRLLLNCPVGKGLIFGGNAQGEEPRDGKILFNAPTSEGKLEVVLLKMKGANAIELWKKVKDVKEKMEK</sequence>
<gene>
    <name evidence="5" type="ORF">M011DRAFT_466453</name>
</gene>
<keyword evidence="2" id="KW-0539">Nucleus</keyword>
<feature type="compositionally biased region" description="Low complexity" evidence="3">
    <location>
        <begin position="310"/>
        <end position="327"/>
    </location>
</feature>
<dbReference type="InterPro" id="IPR000156">
    <property type="entry name" value="Ran_bind_dom"/>
</dbReference>
<keyword evidence="6" id="KW-1185">Reference proteome</keyword>
<dbReference type="PROSITE" id="PS50196">
    <property type="entry name" value="RANBD1"/>
    <property type="match status" value="1"/>
</dbReference>
<feature type="compositionally biased region" description="Basic and acidic residues" evidence="3">
    <location>
        <begin position="29"/>
        <end position="43"/>
    </location>
</feature>
<name>A0A6A6VHU7_9PLEO</name>
<dbReference type="SUPFAM" id="SSF50729">
    <property type="entry name" value="PH domain-like"/>
    <property type="match status" value="1"/>
</dbReference>
<protein>
    <recommendedName>
        <fullName evidence="4">RanBD1 domain-containing protein</fullName>
    </recommendedName>
</protein>
<reference evidence="5" key="1">
    <citation type="journal article" date="2020" name="Stud. Mycol.">
        <title>101 Dothideomycetes genomes: a test case for predicting lifestyles and emergence of pathogens.</title>
        <authorList>
            <person name="Haridas S."/>
            <person name="Albert R."/>
            <person name="Binder M."/>
            <person name="Bloem J."/>
            <person name="Labutti K."/>
            <person name="Salamov A."/>
            <person name="Andreopoulos B."/>
            <person name="Baker S."/>
            <person name="Barry K."/>
            <person name="Bills G."/>
            <person name="Bluhm B."/>
            <person name="Cannon C."/>
            <person name="Castanera R."/>
            <person name="Culley D."/>
            <person name="Daum C."/>
            <person name="Ezra D."/>
            <person name="Gonzalez J."/>
            <person name="Henrissat B."/>
            <person name="Kuo A."/>
            <person name="Liang C."/>
            <person name="Lipzen A."/>
            <person name="Lutzoni F."/>
            <person name="Magnuson J."/>
            <person name="Mondo S."/>
            <person name="Nolan M."/>
            <person name="Ohm R."/>
            <person name="Pangilinan J."/>
            <person name="Park H.-J."/>
            <person name="Ramirez L."/>
            <person name="Alfaro M."/>
            <person name="Sun H."/>
            <person name="Tritt A."/>
            <person name="Yoshinaga Y."/>
            <person name="Zwiers L.-H."/>
            <person name="Turgeon B."/>
            <person name="Goodwin S."/>
            <person name="Spatafora J."/>
            <person name="Crous P."/>
            <person name="Grigoriev I."/>
        </authorList>
    </citation>
    <scope>NUCLEOTIDE SEQUENCE</scope>
    <source>
        <strain evidence="5">CBS 119925</strain>
    </source>
</reference>
<feature type="domain" description="RanBD1" evidence="4">
    <location>
        <begin position="422"/>
        <end position="534"/>
    </location>
</feature>
<dbReference type="SMART" id="SM00160">
    <property type="entry name" value="RanBD"/>
    <property type="match status" value="1"/>
</dbReference>
<feature type="region of interest" description="Disordered" evidence="3">
    <location>
        <begin position="1"/>
        <end position="327"/>
    </location>
</feature>
<feature type="compositionally biased region" description="Low complexity" evidence="3">
    <location>
        <begin position="182"/>
        <end position="195"/>
    </location>
</feature>
<accession>A0A6A6VHU7</accession>
<evidence type="ECO:0000256" key="2">
    <source>
        <dbReference type="ARBA" id="ARBA00023242"/>
    </source>
</evidence>
<feature type="compositionally biased region" description="Basic and acidic residues" evidence="3">
    <location>
        <begin position="198"/>
        <end position="218"/>
    </location>
</feature>
<proteinExistence type="predicted"/>
<dbReference type="Pfam" id="PF00638">
    <property type="entry name" value="Ran_BP1"/>
    <property type="match status" value="1"/>
</dbReference>